<evidence type="ECO:0008006" key="5">
    <source>
        <dbReference type="Google" id="ProtNLM"/>
    </source>
</evidence>
<keyword evidence="1" id="KW-0812">Transmembrane</keyword>
<evidence type="ECO:0000256" key="2">
    <source>
        <dbReference type="SAM" id="SignalP"/>
    </source>
</evidence>
<feature type="transmembrane region" description="Helical" evidence="1">
    <location>
        <begin position="238"/>
        <end position="259"/>
    </location>
</feature>
<protein>
    <recommendedName>
        <fullName evidence="5">PEP-CTERM sorting domain-containing protein</fullName>
    </recommendedName>
</protein>
<keyword evidence="2" id="KW-0732">Signal</keyword>
<dbReference type="RefSeq" id="WP_308985400.1">
    <property type="nucleotide sequence ID" value="NZ_JARXIC010000016.1"/>
</dbReference>
<dbReference type="EMBL" id="JARXIC010000016">
    <property type="protein sequence ID" value="MDQ8194938.1"/>
    <property type="molecule type" value="Genomic_DNA"/>
</dbReference>
<keyword evidence="1" id="KW-1133">Transmembrane helix</keyword>
<keyword evidence="1" id="KW-0472">Membrane</keyword>
<gene>
    <name evidence="3" type="ORF">QEH59_10905</name>
</gene>
<name>A0ABU1AJJ6_9BACT</name>
<evidence type="ECO:0000313" key="4">
    <source>
        <dbReference type="Proteomes" id="UP001243717"/>
    </source>
</evidence>
<reference evidence="3 4" key="1">
    <citation type="submission" date="2023-04" db="EMBL/GenBank/DDBJ databases">
        <title>A novel bacteria isolated from coastal sediment.</title>
        <authorList>
            <person name="Liu X.-J."/>
            <person name="Du Z.-J."/>
        </authorList>
    </citation>
    <scope>NUCLEOTIDE SEQUENCE [LARGE SCALE GENOMIC DNA]</scope>
    <source>
        <strain evidence="3 4">SDUM461004</strain>
    </source>
</reference>
<feature type="chain" id="PRO_5045488445" description="PEP-CTERM sorting domain-containing protein" evidence="2">
    <location>
        <begin position="23"/>
        <end position="264"/>
    </location>
</feature>
<feature type="signal peptide" evidence="2">
    <location>
        <begin position="1"/>
        <end position="22"/>
    </location>
</feature>
<sequence length="264" mass="27080">MKKKTALLVIIAASFTGISVKAQSSLAEWSFDNGTAGDVNNISASSVSSGLTASHLSASGGTSANGIVTATYGTIQATGSDSFDGAGFEVSMDITSNSTAPTSSDYALNFNITVGAGKTLELANFSFDLGYDTNYATSGANYYAPYAQLFVSTNGTSWSSVGSPETLDIADESIFSTGSGSGGVHYISSGIIVDLSSSNVGGILSEGSTAYFRLALSDVGSSSDRRRVFIDNVGITGVIPEVSCFGFVSGALAFMWVMLRRCSV</sequence>
<evidence type="ECO:0000313" key="3">
    <source>
        <dbReference type="EMBL" id="MDQ8194938.1"/>
    </source>
</evidence>
<comment type="caution">
    <text evidence="3">The sequence shown here is derived from an EMBL/GenBank/DDBJ whole genome shotgun (WGS) entry which is preliminary data.</text>
</comment>
<evidence type="ECO:0000256" key="1">
    <source>
        <dbReference type="SAM" id="Phobius"/>
    </source>
</evidence>
<keyword evidence="4" id="KW-1185">Reference proteome</keyword>
<proteinExistence type="predicted"/>
<dbReference type="Proteomes" id="UP001243717">
    <property type="component" value="Unassembled WGS sequence"/>
</dbReference>
<organism evidence="3 4">
    <name type="scientific">Thalassobacterium sedimentorum</name>
    <dbReference type="NCBI Taxonomy" id="3041258"/>
    <lineage>
        <taxon>Bacteria</taxon>
        <taxon>Pseudomonadati</taxon>
        <taxon>Verrucomicrobiota</taxon>
        <taxon>Opitutia</taxon>
        <taxon>Puniceicoccales</taxon>
        <taxon>Coraliomargaritaceae</taxon>
        <taxon>Thalassobacterium</taxon>
    </lineage>
</organism>
<accession>A0ABU1AJJ6</accession>